<keyword evidence="4" id="KW-0963">Cytoplasm</keyword>
<dbReference type="EMBL" id="CADEPM010000003">
    <property type="protein sequence ID" value="CAB3402677.1"/>
    <property type="molecule type" value="Genomic_DNA"/>
</dbReference>
<feature type="region of interest" description="Disordered" evidence="7">
    <location>
        <begin position="63"/>
        <end position="151"/>
    </location>
</feature>
<reference evidence="9 10" key="1">
    <citation type="submission" date="2020-04" db="EMBL/GenBank/DDBJ databases">
        <authorList>
            <person name="Laetsch R D."/>
            <person name="Stevens L."/>
            <person name="Kumar S."/>
            <person name="Blaxter L. M."/>
        </authorList>
    </citation>
    <scope>NUCLEOTIDE SEQUENCE [LARGE SCALE GENOMIC DNA]</scope>
</reference>
<evidence type="ECO:0000256" key="3">
    <source>
        <dbReference type="ARBA" id="ARBA00017641"/>
    </source>
</evidence>
<evidence type="ECO:0000256" key="5">
    <source>
        <dbReference type="ARBA" id="ARBA00022553"/>
    </source>
</evidence>
<dbReference type="AlphaFoldDB" id="A0A8S1EXE6"/>
<dbReference type="Proteomes" id="UP000494206">
    <property type="component" value="Unassembled WGS sequence"/>
</dbReference>
<evidence type="ECO:0000313" key="9">
    <source>
        <dbReference type="EMBL" id="CAB3402677.1"/>
    </source>
</evidence>
<comment type="caution">
    <text evidence="9">The sequence shown here is derived from an EMBL/GenBank/DDBJ whole genome shotgun (WGS) entry which is preliminary data.</text>
</comment>
<evidence type="ECO:0000256" key="1">
    <source>
        <dbReference type="ARBA" id="ARBA00004496"/>
    </source>
</evidence>
<dbReference type="GO" id="GO:0006457">
    <property type="term" value="P:protein folding"/>
    <property type="evidence" value="ECO:0007669"/>
    <property type="project" value="TreeGrafter"/>
</dbReference>
<dbReference type="InterPro" id="IPR025934">
    <property type="entry name" value="NudC_N_dom"/>
</dbReference>
<evidence type="ECO:0000256" key="4">
    <source>
        <dbReference type="ARBA" id="ARBA00022490"/>
    </source>
</evidence>
<evidence type="ECO:0000256" key="7">
    <source>
        <dbReference type="SAM" id="MobiDB-lite"/>
    </source>
</evidence>
<keyword evidence="5" id="KW-0597">Phosphoprotein</keyword>
<keyword evidence="10" id="KW-1185">Reference proteome</keyword>
<dbReference type="GO" id="GO:0005737">
    <property type="term" value="C:cytoplasm"/>
    <property type="evidence" value="ECO:0007669"/>
    <property type="project" value="UniProtKB-SubCell"/>
</dbReference>
<dbReference type="FunFam" id="2.60.40.790:FF:000001">
    <property type="entry name" value="Nuclear migration protein nudC"/>
    <property type="match status" value="1"/>
</dbReference>
<proteinExistence type="inferred from homology"/>
<dbReference type="GO" id="GO:0051082">
    <property type="term" value="F:unfolded protein binding"/>
    <property type="evidence" value="ECO:0007669"/>
    <property type="project" value="TreeGrafter"/>
</dbReference>
<feature type="compositionally biased region" description="Basic and acidic residues" evidence="7">
    <location>
        <begin position="63"/>
        <end position="106"/>
    </location>
</feature>
<organism evidence="9 10">
    <name type="scientific">Caenorhabditis bovis</name>
    <dbReference type="NCBI Taxonomy" id="2654633"/>
    <lineage>
        <taxon>Eukaryota</taxon>
        <taxon>Metazoa</taxon>
        <taxon>Ecdysozoa</taxon>
        <taxon>Nematoda</taxon>
        <taxon>Chromadorea</taxon>
        <taxon>Rhabditida</taxon>
        <taxon>Rhabditina</taxon>
        <taxon>Rhabditomorpha</taxon>
        <taxon>Rhabditoidea</taxon>
        <taxon>Rhabditidae</taxon>
        <taxon>Peloderinae</taxon>
        <taxon>Caenorhabditis</taxon>
    </lineage>
</organism>
<gene>
    <name evidence="9" type="ORF">CBOVIS_LOCUS5266</name>
</gene>
<evidence type="ECO:0000256" key="6">
    <source>
        <dbReference type="ARBA" id="ARBA00030427"/>
    </source>
</evidence>
<dbReference type="InterPro" id="IPR008978">
    <property type="entry name" value="HSP20-like_chaperone"/>
</dbReference>
<feature type="domain" description="CS" evidence="8">
    <location>
        <begin position="150"/>
        <end position="241"/>
    </location>
</feature>
<dbReference type="PANTHER" id="PTHR12356:SF3">
    <property type="entry name" value="NUCLEAR MIGRATION PROTEIN NUDC"/>
    <property type="match status" value="1"/>
</dbReference>
<comment type="similarity">
    <text evidence="2">Belongs to the nudC family.</text>
</comment>
<dbReference type="PANTHER" id="PTHR12356">
    <property type="entry name" value="NUCLEAR MOVEMENT PROTEIN NUDC"/>
    <property type="match status" value="1"/>
</dbReference>
<evidence type="ECO:0000256" key="2">
    <source>
        <dbReference type="ARBA" id="ARBA00010513"/>
    </source>
</evidence>
<dbReference type="Pfam" id="PF14050">
    <property type="entry name" value="Nudc_N"/>
    <property type="match status" value="1"/>
</dbReference>
<dbReference type="InterPro" id="IPR037898">
    <property type="entry name" value="NudC_fam"/>
</dbReference>
<dbReference type="Gene3D" id="2.60.40.790">
    <property type="match status" value="1"/>
</dbReference>
<dbReference type="InterPro" id="IPR007052">
    <property type="entry name" value="CS_dom"/>
</dbReference>
<name>A0A8S1EXE6_9PELO</name>
<dbReference type="Pfam" id="PF04969">
    <property type="entry name" value="CS"/>
    <property type="match status" value="1"/>
</dbReference>
<dbReference type="PROSITE" id="PS51203">
    <property type="entry name" value="CS"/>
    <property type="match status" value="1"/>
</dbReference>
<dbReference type="SUPFAM" id="SSF49764">
    <property type="entry name" value="HSP20-like chaperones"/>
    <property type="match status" value="1"/>
</dbReference>
<comment type="subcellular location">
    <subcellularLocation>
        <location evidence="1">Cytoplasm</location>
    </subcellularLocation>
</comment>
<evidence type="ECO:0000313" key="10">
    <source>
        <dbReference type="Proteomes" id="UP000494206"/>
    </source>
</evidence>
<dbReference type="OrthoDB" id="416217at2759"/>
<sequence>MSDSGKFDNVLFSLAQQLPGGVPQLLDVVFEFLSRKTDFYSGAGIDKARELILEKFDKHSKEALREAEENRRRKEEQERKLAERRAAQKAKEEEEFRRNAESKIVEVTDEEAAEFERQKSKRSSAPSTSPKEGENEEDSNLMEPNSGNGADLEKYQWTQTLQEVEARIPFHVPYPVRARDAVVKIEKQRIFIGLKGKPAIVEGNLHAPIKVDSSSWVIDNGKAVVLTLEKCNDMEWWNRLFDTDPIIDTKKVQPENSKLSDLDGETRAMVEKMMYDQRQKEMGLPTSDEKKKQDILKKFMDQHPEMDFTNAKIS</sequence>
<accession>A0A8S1EXE6</accession>
<evidence type="ECO:0000259" key="8">
    <source>
        <dbReference type="PROSITE" id="PS51203"/>
    </source>
</evidence>
<protein>
    <recommendedName>
        <fullName evidence="3">Nuclear migration protein nudC</fullName>
    </recommendedName>
    <alternativeName>
        <fullName evidence="6">Nuclear distribution protein C homolog</fullName>
    </alternativeName>
</protein>